<dbReference type="EMBL" id="BMWH01000015">
    <property type="protein sequence ID" value="GGZ95646.1"/>
    <property type="molecule type" value="Genomic_DNA"/>
</dbReference>
<evidence type="ECO:0000313" key="1">
    <source>
        <dbReference type="EMBL" id="GGZ95646.1"/>
    </source>
</evidence>
<sequence length="102" mass="10848">MTAVTVEAAAELAVVCTAMSGEALSPHLPHGVPRRETELAPSLAGSLAVDHDENRRRGVAGASSGRVPLPLWMSGMRLWTPVTPDMRWSPALFKTVTEGQDS</sequence>
<keyword evidence="2" id="KW-1185">Reference proteome</keyword>
<reference evidence="1" key="1">
    <citation type="journal article" date="2014" name="Int. J. Syst. Evol. Microbiol.">
        <title>Complete genome sequence of Corynebacterium casei LMG S-19264T (=DSM 44701T), isolated from a smear-ripened cheese.</title>
        <authorList>
            <consortium name="US DOE Joint Genome Institute (JGI-PGF)"/>
            <person name="Walter F."/>
            <person name="Albersmeier A."/>
            <person name="Kalinowski J."/>
            <person name="Ruckert C."/>
        </authorList>
    </citation>
    <scope>NUCLEOTIDE SEQUENCE</scope>
    <source>
        <strain evidence="1">JCM 5016</strain>
    </source>
</reference>
<protein>
    <submittedName>
        <fullName evidence="1">Uncharacterized protein</fullName>
    </submittedName>
</protein>
<accession>A0A918RHY1</accession>
<dbReference type="AlphaFoldDB" id="A0A918RHY1"/>
<proteinExistence type="predicted"/>
<evidence type="ECO:0000313" key="2">
    <source>
        <dbReference type="Proteomes" id="UP000623010"/>
    </source>
</evidence>
<name>A0A918RHY1_9ACTN</name>
<organism evidence="1 2">
    <name type="scientific">Streptomyces echinoruber</name>
    <dbReference type="NCBI Taxonomy" id="68898"/>
    <lineage>
        <taxon>Bacteria</taxon>
        <taxon>Bacillati</taxon>
        <taxon>Actinomycetota</taxon>
        <taxon>Actinomycetes</taxon>
        <taxon>Kitasatosporales</taxon>
        <taxon>Streptomycetaceae</taxon>
        <taxon>Streptomyces</taxon>
    </lineage>
</organism>
<dbReference type="Proteomes" id="UP000623010">
    <property type="component" value="Unassembled WGS sequence"/>
</dbReference>
<comment type="caution">
    <text evidence="1">The sequence shown here is derived from an EMBL/GenBank/DDBJ whole genome shotgun (WGS) entry which is preliminary data.</text>
</comment>
<reference evidence="1" key="2">
    <citation type="submission" date="2020-09" db="EMBL/GenBank/DDBJ databases">
        <authorList>
            <person name="Sun Q."/>
            <person name="Ohkuma M."/>
        </authorList>
    </citation>
    <scope>NUCLEOTIDE SEQUENCE</scope>
    <source>
        <strain evidence="1">JCM 5016</strain>
    </source>
</reference>
<gene>
    <name evidence="1" type="ORF">GCM10010389_38600</name>
</gene>